<dbReference type="PANTHER" id="PTHR30349">
    <property type="entry name" value="PHAGE INTEGRASE-RELATED"/>
    <property type="match status" value="1"/>
</dbReference>
<evidence type="ECO:0000259" key="5">
    <source>
        <dbReference type="PROSITE" id="PS51898"/>
    </source>
</evidence>
<dbReference type="Gene3D" id="1.10.443.10">
    <property type="entry name" value="Intergrase catalytic core"/>
    <property type="match status" value="1"/>
</dbReference>
<dbReference type="InterPro" id="IPR010998">
    <property type="entry name" value="Integrase_recombinase_N"/>
</dbReference>
<keyword evidence="2" id="KW-0229">DNA integration</keyword>
<accession>A0ABU1HRY4</accession>
<reference evidence="6 7" key="1">
    <citation type="submission" date="2023-08" db="EMBL/GenBank/DDBJ databases">
        <title>Functional and genomic diversity of the sorghum phyllosphere microbiome.</title>
        <authorList>
            <person name="Shade A."/>
        </authorList>
    </citation>
    <scope>NUCLEOTIDE SEQUENCE [LARGE SCALE GENOMIC DNA]</scope>
    <source>
        <strain evidence="6 7">SORGH_AS_0445</strain>
    </source>
</reference>
<evidence type="ECO:0000256" key="4">
    <source>
        <dbReference type="ARBA" id="ARBA00023172"/>
    </source>
</evidence>
<evidence type="ECO:0000256" key="2">
    <source>
        <dbReference type="ARBA" id="ARBA00022908"/>
    </source>
</evidence>
<protein>
    <submittedName>
        <fullName evidence="6">Integrase</fullName>
    </submittedName>
</protein>
<feature type="domain" description="Tyr recombinase" evidence="5">
    <location>
        <begin position="226"/>
        <end position="418"/>
    </location>
</feature>
<evidence type="ECO:0000256" key="1">
    <source>
        <dbReference type="ARBA" id="ARBA00008857"/>
    </source>
</evidence>
<dbReference type="InterPro" id="IPR002104">
    <property type="entry name" value="Integrase_catalytic"/>
</dbReference>
<dbReference type="Gene3D" id="1.10.150.130">
    <property type="match status" value="1"/>
</dbReference>
<evidence type="ECO:0000313" key="6">
    <source>
        <dbReference type="EMBL" id="MDR6142079.1"/>
    </source>
</evidence>
<comment type="caution">
    <text evidence="6">The sequence shown here is derived from an EMBL/GenBank/DDBJ whole genome shotgun (WGS) entry which is preliminary data.</text>
</comment>
<gene>
    <name evidence="6" type="ORF">QE375_001633</name>
</gene>
<organism evidence="6 7">
    <name type="scientific">Microbacterium foliorum</name>
    <dbReference type="NCBI Taxonomy" id="104336"/>
    <lineage>
        <taxon>Bacteria</taxon>
        <taxon>Bacillati</taxon>
        <taxon>Actinomycetota</taxon>
        <taxon>Actinomycetes</taxon>
        <taxon>Micrococcales</taxon>
        <taxon>Microbacteriaceae</taxon>
        <taxon>Microbacterium</taxon>
    </lineage>
</organism>
<name>A0ABU1HRY4_9MICO</name>
<dbReference type="PANTHER" id="PTHR30349:SF64">
    <property type="entry name" value="PROPHAGE INTEGRASE INTD-RELATED"/>
    <property type="match status" value="1"/>
</dbReference>
<dbReference type="Pfam" id="PF00589">
    <property type="entry name" value="Phage_integrase"/>
    <property type="match status" value="1"/>
</dbReference>
<evidence type="ECO:0000256" key="3">
    <source>
        <dbReference type="ARBA" id="ARBA00023125"/>
    </source>
</evidence>
<dbReference type="InterPro" id="IPR011010">
    <property type="entry name" value="DNA_brk_join_enz"/>
</dbReference>
<keyword evidence="3" id="KW-0238">DNA-binding</keyword>
<dbReference type="SUPFAM" id="SSF56349">
    <property type="entry name" value="DNA breaking-rejoining enzymes"/>
    <property type="match status" value="1"/>
</dbReference>
<evidence type="ECO:0000313" key="7">
    <source>
        <dbReference type="Proteomes" id="UP001249291"/>
    </source>
</evidence>
<sequence length="436" mass="48833">MAKAWITDRWVKDATVTMPDGSSTRISPTSAQLRSMKTLPEHFRTAKFGRGSRWIACWQDPESGQRQRLFARRTDAEAFIAALEEDIRSDRYVDPSARDRTFAAAAEAWLASKNRIKDSTWRRYRRELDNYVLPQWGNRSVGSITRPQIDAWVAQLRAGEALHVFDKNQHVKKTTRKPVRMKPAYLRHVVGATFGGALRYAVAEQWIGRNPLAKVELPRDEGDIESDLPALSYPDIESLADLAADLTGRDVDAALLRLLAYSGPRIGEATALKVKDLDPEGGRARVHRTWTTDREGRRKLGPVKTWEKRWLPIAGFLMTELASLADGRDPEDFLFTTVRGAAVDGTNWYNRVWLRTRAAAGVGVSMSVHDLRHVAATNAIAAGADVKLVQQMLGHKDATETLNTYSHLWPNRVNEVIAAVEARRAEALEAAHRLAA</sequence>
<dbReference type="EMBL" id="JAVIZQ010000001">
    <property type="protein sequence ID" value="MDR6142079.1"/>
    <property type="molecule type" value="Genomic_DNA"/>
</dbReference>
<proteinExistence type="inferred from homology"/>
<dbReference type="Pfam" id="PF14659">
    <property type="entry name" value="Phage_int_SAM_3"/>
    <property type="match status" value="1"/>
</dbReference>
<dbReference type="PROSITE" id="PS51898">
    <property type="entry name" value="TYR_RECOMBINASE"/>
    <property type="match status" value="1"/>
</dbReference>
<dbReference type="InterPro" id="IPR004107">
    <property type="entry name" value="Integrase_SAM-like_N"/>
</dbReference>
<dbReference type="InterPro" id="IPR013762">
    <property type="entry name" value="Integrase-like_cat_sf"/>
</dbReference>
<dbReference type="InterPro" id="IPR050090">
    <property type="entry name" value="Tyrosine_recombinase_XerCD"/>
</dbReference>
<keyword evidence="4" id="KW-0233">DNA recombination</keyword>
<keyword evidence="7" id="KW-1185">Reference proteome</keyword>
<dbReference type="Proteomes" id="UP001249291">
    <property type="component" value="Unassembled WGS sequence"/>
</dbReference>
<comment type="similarity">
    <text evidence="1">Belongs to the 'phage' integrase family.</text>
</comment>
<dbReference type="RefSeq" id="WP_309689789.1">
    <property type="nucleotide sequence ID" value="NZ_JAVIZQ010000001.1"/>
</dbReference>